<dbReference type="GeneID" id="37006061"/>
<evidence type="ECO:0000313" key="7">
    <source>
        <dbReference type="EMBL" id="PVH21739.1"/>
    </source>
</evidence>
<dbReference type="GO" id="GO:0005739">
    <property type="term" value="C:mitochondrion"/>
    <property type="evidence" value="ECO:0007669"/>
    <property type="project" value="TreeGrafter"/>
</dbReference>
<dbReference type="PANTHER" id="PTHR18895">
    <property type="entry name" value="HEMK METHYLTRANSFERASE"/>
    <property type="match status" value="1"/>
</dbReference>
<dbReference type="EC" id="2.1.1.297" evidence="1"/>
<dbReference type="AlphaFoldDB" id="A0A2V1AVC4"/>
<name>A0A2V1AVC4_9ASCO</name>
<dbReference type="GO" id="GO:0102559">
    <property type="term" value="F:peptide chain release factor N(5)-glutamine methyltransferase activity"/>
    <property type="evidence" value="ECO:0007669"/>
    <property type="project" value="UniProtKB-EC"/>
</dbReference>
<dbReference type="RefSeq" id="XP_025342679.1">
    <property type="nucleotide sequence ID" value="XM_025484464.1"/>
</dbReference>
<sequence>MPRVSFSQVRKTYANRLLAPLLNATKSLNQAENELRWIKQELPEPQWRSAVARRGRLEPLQYILGSQPFGPLDIKCSKNVLIPRWETEDWVSKLAERAKSWGSLRVLDVCTGSGCVALLLKKQLPNAKVEAIDISEDAVALAEENKVNLGLEVEVRNGDVLQHDMYSQLWGDTKFDIVVSNPPYIPRKDYEAPVLANGTELSVKLYEPELALVGHLEFYKALVHNVVEPSQCNAFVFELGYEDQADQDGKQQR</sequence>
<protein>
    <recommendedName>
        <fullName evidence="1">peptide chain release factor N(5)-glutamine methyltransferase</fullName>
        <ecNumber evidence="1">2.1.1.297</ecNumber>
    </recommendedName>
</protein>
<comment type="caution">
    <text evidence="7">The sequence shown here is derived from an EMBL/GenBank/DDBJ whole genome shotgun (WGS) entry which is preliminary data.</text>
</comment>
<keyword evidence="4" id="KW-0949">S-adenosyl-L-methionine</keyword>
<dbReference type="Proteomes" id="UP000244309">
    <property type="component" value="Unassembled WGS sequence"/>
</dbReference>
<evidence type="ECO:0000256" key="2">
    <source>
        <dbReference type="ARBA" id="ARBA00022603"/>
    </source>
</evidence>
<accession>A0A2V1AVC4</accession>
<evidence type="ECO:0000256" key="5">
    <source>
        <dbReference type="ARBA" id="ARBA00048391"/>
    </source>
</evidence>
<keyword evidence="3" id="KW-0808">Transferase</keyword>
<dbReference type="GO" id="GO:0032259">
    <property type="term" value="P:methylation"/>
    <property type="evidence" value="ECO:0007669"/>
    <property type="project" value="UniProtKB-KW"/>
</dbReference>
<dbReference type="OrthoDB" id="269872at2759"/>
<comment type="catalytic activity">
    <reaction evidence="5">
        <text>L-glutaminyl-[peptide chain release factor] + S-adenosyl-L-methionine = N(5)-methyl-L-glutaminyl-[peptide chain release factor] + S-adenosyl-L-homocysteine + H(+)</text>
        <dbReference type="Rhea" id="RHEA:42896"/>
        <dbReference type="Rhea" id="RHEA-COMP:10271"/>
        <dbReference type="Rhea" id="RHEA-COMP:10272"/>
        <dbReference type="ChEBI" id="CHEBI:15378"/>
        <dbReference type="ChEBI" id="CHEBI:30011"/>
        <dbReference type="ChEBI" id="CHEBI:57856"/>
        <dbReference type="ChEBI" id="CHEBI:59789"/>
        <dbReference type="ChEBI" id="CHEBI:61891"/>
        <dbReference type="EC" id="2.1.1.297"/>
    </reaction>
</comment>
<dbReference type="SUPFAM" id="SSF53335">
    <property type="entry name" value="S-adenosyl-L-methionine-dependent methyltransferases"/>
    <property type="match status" value="1"/>
</dbReference>
<dbReference type="Gene3D" id="3.40.50.150">
    <property type="entry name" value="Vaccinia Virus protein VP39"/>
    <property type="match status" value="1"/>
</dbReference>
<evidence type="ECO:0000313" key="8">
    <source>
        <dbReference type="Proteomes" id="UP000244309"/>
    </source>
</evidence>
<feature type="domain" description="Methyltransferase small" evidence="6">
    <location>
        <begin position="103"/>
        <end position="189"/>
    </location>
</feature>
<dbReference type="InterPro" id="IPR004556">
    <property type="entry name" value="HemK-like"/>
</dbReference>
<dbReference type="VEuPathDB" id="FungiDB:CXQ85_000729"/>
<evidence type="ECO:0000256" key="4">
    <source>
        <dbReference type="ARBA" id="ARBA00022691"/>
    </source>
</evidence>
<keyword evidence="2" id="KW-0489">Methyltransferase</keyword>
<dbReference type="InterPro" id="IPR007848">
    <property type="entry name" value="Small_mtfrase_dom"/>
</dbReference>
<dbReference type="PROSITE" id="PS00092">
    <property type="entry name" value="N6_MTASE"/>
    <property type="match status" value="1"/>
</dbReference>
<keyword evidence="8" id="KW-1185">Reference proteome</keyword>
<gene>
    <name evidence="7" type="ORF">CXQ85_000729</name>
</gene>
<dbReference type="CDD" id="cd02440">
    <property type="entry name" value="AdoMet_MTases"/>
    <property type="match status" value="1"/>
</dbReference>
<evidence type="ECO:0000256" key="1">
    <source>
        <dbReference type="ARBA" id="ARBA00012771"/>
    </source>
</evidence>
<proteinExistence type="predicted"/>
<dbReference type="Pfam" id="PF05175">
    <property type="entry name" value="MTS"/>
    <property type="match status" value="1"/>
</dbReference>
<dbReference type="InterPro" id="IPR002052">
    <property type="entry name" value="DNA_methylase_N6_adenine_CS"/>
</dbReference>
<reference evidence="7 8" key="1">
    <citation type="submission" date="2017-12" db="EMBL/GenBank/DDBJ databases">
        <title>Genome Sequence of a Multidrug-Resistant Candida haemulonii Isolate from a Patient with Chronic Leg Ulcers in Israel.</title>
        <authorList>
            <person name="Chow N.A."/>
            <person name="Gade L."/>
            <person name="Batra D."/>
            <person name="Rowe L.A."/>
            <person name="Ben-Ami R."/>
            <person name="Loparev V.N."/>
            <person name="Litvintseva A.P."/>
        </authorList>
    </citation>
    <scope>NUCLEOTIDE SEQUENCE [LARGE SCALE GENOMIC DNA]</scope>
    <source>
        <strain evidence="7 8">B11899</strain>
    </source>
</reference>
<organism evidence="7 8">
    <name type="scientific">Candidozyma haemuli</name>
    <dbReference type="NCBI Taxonomy" id="45357"/>
    <lineage>
        <taxon>Eukaryota</taxon>
        <taxon>Fungi</taxon>
        <taxon>Dikarya</taxon>
        <taxon>Ascomycota</taxon>
        <taxon>Saccharomycotina</taxon>
        <taxon>Pichiomycetes</taxon>
        <taxon>Metschnikowiaceae</taxon>
        <taxon>Candidozyma</taxon>
    </lineage>
</organism>
<dbReference type="InterPro" id="IPR029063">
    <property type="entry name" value="SAM-dependent_MTases_sf"/>
</dbReference>
<dbReference type="STRING" id="45357.A0A2V1AVC4"/>
<evidence type="ECO:0000259" key="6">
    <source>
        <dbReference type="Pfam" id="PF05175"/>
    </source>
</evidence>
<dbReference type="EMBL" id="PKFO01000005">
    <property type="protein sequence ID" value="PVH21739.1"/>
    <property type="molecule type" value="Genomic_DNA"/>
</dbReference>
<dbReference type="NCBIfam" id="TIGR00536">
    <property type="entry name" value="hemK_fam"/>
    <property type="match status" value="1"/>
</dbReference>
<dbReference type="GO" id="GO:0003676">
    <property type="term" value="F:nucleic acid binding"/>
    <property type="evidence" value="ECO:0007669"/>
    <property type="project" value="InterPro"/>
</dbReference>
<evidence type="ECO:0000256" key="3">
    <source>
        <dbReference type="ARBA" id="ARBA00022679"/>
    </source>
</evidence>
<dbReference type="PANTHER" id="PTHR18895:SF74">
    <property type="entry name" value="MTRF1L RELEASE FACTOR GLUTAMINE METHYLTRANSFERASE"/>
    <property type="match status" value="1"/>
</dbReference>
<dbReference type="InterPro" id="IPR050320">
    <property type="entry name" value="N5-glutamine_MTase"/>
</dbReference>